<dbReference type="EC" id="2.1.1.297" evidence="1"/>
<keyword evidence="2 8" id="KW-0489">Methyltransferase</keyword>
<dbReference type="NCBIfam" id="TIGR03534">
    <property type="entry name" value="RF_mod_PrmC"/>
    <property type="match status" value="1"/>
</dbReference>
<dbReference type="Gene3D" id="3.40.50.150">
    <property type="entry name" value="Vaccinia Virus protein VP39"/>
    <property type="match status" value="1"/>
</dbReference>
<evidence type="ECO:0000313" key="8">
    <source>
        <dbReference type="EMBL" id="MFC4263757.1"/>
    </source>
</evidence>
<dbReference type="PANTHER" id="PTHR18895:SF74">
    <property type="entry name" value="MTRF1L RELEASE FACTOR GLUTAMINE METHYLTRANSFERASE"/>
    <property type="match status" value="1"/>
</dbReference>
<dbReference type="Gene3D" id="1.10.8.10">
    <property type="entry name" value="DNA helicase RuvA subunit, C-terminal domain"/>
    <property type="match status" value="1"/>
</dbReference>
<evidence type="ECO:0000256" key="2">
    <source>
        <dbReference type="ARBA" id="ARBA00022603"/>
    </source>
</evidence>
<dbReference type="InterPro" id="IPR050320">
    <property type="entry name" value="N5-glutamine_MTase"/>
</dbReference>
<organism evidence="8 9">
    <name type="scientific">Ferruginibacter yonginensis</name>
    <dbReference type="NCBI Taxonomy" id="1310416"/>
    <lineage>
        <taxon>Bacteria</taxon>
        <taxon>Pseudomonadati</taxon>
        <taxon>Bacteroidota</taxon>
        <taxon>Chitinophagia</taxon>
        <taxon>Chitinophagales</taxon>
        <taxon>Chitinophagaceae</taxon>
        <taxon>Ferruginibacter</taxon>
    </lineage>
</organism>
<dbReference type="InterPro" id="IPR007848">
    <property type="entry name" value="Small_mtfrase_dom"/>
</dbReference>
<comment type="catalytic activity">
    <reaction evidence="5">
        <text>L-glutaminyl-[peptide chain release factor] + S-adenosyl-L-methionine = N(5)-methyl-L-glutaminyl-[peptide chain release factor] + S-adenosyl-L-homocysteine + H(+)</text>
        <dbReference type="Rhea" id="RHEA:42896"/>
        <dbReference type="Rhea" id="RHEA-COMP:10271"/>
        <dbReference type="Rhea" id="RHEA-COMP:10272"/>
        <dbReference type="ChEBI" id="CHEBI:15378"/>
        <dbReference type="ChEBI" id="CHEBI:30011"/>
        <dbReference type="ChEBI" id="CHEBI:57856"/>
        <dbReference type="ChEBI" id="CHEBI:59789"/>
        <dbReference type="ChEBI" id="CHEBI:61891"/>
        <dbReference type="EC" id="2.1.1.297"/>
    </reaction>
</comment>
<gene>
    <name evidence="8" type="primary">prmC</name>
    <name evidence="8" type="ORF">ACFOWM_12750</name>
</gene>
<dbReference type="InterPro" id="IPR004556">
    <property type="entry name" value="HemK-like"/>
</dbReference>
<dbReference type="SUPFAM" id="SSF53335">
    <property type="entry name" value="S-adenosyl-L-methionine-dependent methyltransferases"/>
    <property type="match status" value="1"/>
</dbReference>
<dbReference type="InterPro" id="IPR029063">
    <property type="entry name" value="SAM-dependent_MTases_sf"/>
</dbReference>
<protein>
    <recommendedName>
        <fullName evidence="1">peptide chain release factor N(5)-glutamine methyltransferase</fullName>
        <ecNumber evidence="1">2.1.1.297</ecNumber>
    </recommendedName>
</protein>
<feature type="domain" description="Release factor glutamine methyltransferase N-terminal" evidence="7">
    <location>
        <begin position="8"/>
        <end position="76"/>
    </location>
</feature>
<keyword evidence="3 8" id="KW-0808">Transferase</keyword>
<dbReference type="EMBL" id="JBHSCZ010000004">
    <property type="protein sequence ID" value="MFC4263757.1"/>
    <property type="molecule type" value="Genomic_DNA"/>
</dbReference>
<reference evidence="9" key="1">
    <citation type="journal article" date="2019" name="Int. J. Syst. Evol. Microbiol.">
        <title>The Global Catalogue of Microorganisms (GCM) 10K type strain sequencing project: providing services to taxonomists for standard genome sequencing and annotation.</title>
        <authorList>
            <consortium name="The Broad Institute Genomics Platform"/>
            <consortium name="The Broad Institute Genome Sequencing Center for Infectious Disease"/>
            <person name="Wu L."/>
            <person name="Ma J."/>
        </authorList>
    </citation>
    <scope>NUCLEOTIDE SEQUENCE [LARGE SCALE GENOMIC DNA]</scope>
    <source>
        <strain evidence="9">CECT 8289</strain>
    </source>
</reference>
<evidence type="ECO:0000313" key="9">
    <source>
        <dbReference type="Proteomes" id="UP001595907"/>
    </source>
</evidence>
<dbReference type="GO" id="GO:0102559">
    <property type="term" value="F:peptide chain release factor N(5)-glutamine methyltransferase activity"/>
    <property type="evidence" value="ECO:0007669"/>
    <property type="project" value="UniProtKB-EC"/>
</dbReference>
<dbReference type="GO" id="GO:0032259">
    <property type="term" value="P:methylation"/>
    <property type="evidence" value="ECO:0007669"/>
    <property type="project" value="UniProtKB-KW"/>
</dbReference>
<evidence type="ECO:0000256" key="1">
    <source>
        <dbReference type="ARBA" id="ARBA00012771"/>
    </source>
</evidence>
<accession>A0ABV8QU88</accession>
<dbReference type="RefSeq" id="WP_379710749.1">
    <property type="nucleotide sequence ID" value="NZ_JBHSCZ010000004.1"/>
</dbReference>
<evidence type="ECO:0000256" key="3">
    <source>
        <dbReference type="ARBA" id="ARBA00022679"/>
    </source>
</evidence>
<dbReference type="InterPro" id="IPR040758">
    <property type="entry name" value="PrmC_N"/>
</dbReference>
<dbReference type="PROSITE" id="PS00092">
    <property type="entry name" value="N6_MTASE"/>
    <property type="match status" value="1"/>
</dbReference>
<proteinExistence type="predicted"/>
<name>A0ABV8QU88_9BACT</name>
<dbReference type="NCBIfam" id="TIGR00536">
    <property type="entry name" value="hemK_fam"/>
    <property type="match status" value="1"/>
</dbReference>
<dbReference type="InterPro" id="IPR002052">
    <property type="entry name" value="DNA_methylase_N6_adenine_CS"/>
</dbReference>
<comment type="caution">
    <text evidence="8">The sequence shown here is derived from an EMBL/GenBank/DDBJ whole genome shotgun (WGS) entry which is preliminary data.</text>
</comment>
<evidence type="ECO:0000259" key="6">
    <source>
        <dbReference type="Pfam" id="PF05175"/>
    </source>
</evidence>
<dbReference type="PANTHER" id="PTHR18895">
    <property type="entry name" value="HEMK METHYLTRANSFERASE"/>
    <property type="match status" value="1"/>
</dbReference>
<evidence type="ECO:0000256" key="4">
    <source>
        <dbReference type="ARBA" id="ARBA00022691"/>
    </source>
</evidence>
<evidence type="ECO:0000256" key="5">
    <source>
        <dbReference type="ARBA" id="ARBA00048391"/>
    </source>
</evidence>
<evidence type="ECO:0000259" key="7">
    <source>
        <dbReference type="Pfam" id="PF17827"/>
    </source>
</evidence>
<keyword evidence="9" id="KW-1185">Reference proteome</keyword>
<dbReference type="InterPro" id="IPR019874">
    <property type="entry name" value="RF_methyltr_PrmC"/>
</dbReference>
<dbReference type="Pfam" id="PF17827">
    <property type="entry name" value="PrmC_N"/>
    <property type="match status" value="1"/>
</dbReference>
<feature type="domain" description="Methyltransferase small" evidence="6">
    <location>
        <begin position="106"/>
        <end position="194"/>
    </location>
</feature>
<dbReference type="Pfam" id="PF05175">
    <property type="entry name" value="MTS"/>
    <property type="match status" value="1"/>
</dbReference>
<dbReference type="CDD" id="cd02440">
    <property type="entry name" value="AdoMet_MTases"/>
    <property type="match status" value="1"/>
</dbReference>
<dbReference type="Proteomes" id="UP001595907">
    <property type="component" value="Unassembled WGS sequence"/>
</dbReference>
<keyword evidence="4" id="KW-0949">S-adenosyl-L-methionine</keyword>
<sequence length="283" mass="31886">MTIKAFQQYFREQLHTIYSSNEAHIITQAVFKKIGKLSSTDIVLKAEEMIGGELKNLLNYALQALLQHKPLQYVLGEAHFYHLLFEVNEAVLIPRPETEELVALAIDIIKKNNFKSMIDVGTGSGCIPISIKKNCTEITVSAIDVSEAALTLAKKNAVTNEVIINFKQIDFLQTEQLQQLPKVDIIISNPPYIPINEKATMTTNVTAYEPNIALFVPQERPLIFYEQLALFSQTHLNTGGQIIVEIHEDLATETAAVFAPQYNVQIVKDMQEKNRMLVITQYP</sequence>